<keyword evidence="2" id="KW-0812">Transmembrane</keyword>
<dbReference type="AlphaFoldDB" id="M7N4G7"/>
<dbReference type="STRING" id="1279009.ADICEAN_02732"/>
<gene>
    <name evidence="3" type="ORF">ADICEAN_02732</name>
</gene>
<comment type="caution">
    <text evidence="3">The sequence shown here is derived from an EMBL/GenBank/DDBJ whole genome shotgun (WGS) entry which is preliminary data.</text>
</comment>
<dbReference type="OrthoDB" id="848185at2"/>
<evidence type="ECO:0000256" key="1">
    <source>
        <dbReference type="SAM" id="Coils"/>
    </source>
</evidence>
<protein>
    <submittedName>
        <fullName evidence="3">Chromosome segregation protein SMC</fullName>
    </submittedName>
</protein>
<keyword evidence="2" id="KW-1133">Transmembrane helix</keyword>
<organism evidence="3 4">
    <name type="scientific">Cesiribacter andamanensis AMV16</name>
    <dbReference type="NCBI Taxonomy" id="1279009"/>
    <lineage>
        <taxon>Bacteria</taxon>
        <taxon>Pseudomonadati</taxon>
        <taxon>Bacteroidota</taxon>
        <taxon>Cytophagia</taxon>
        <taxon>Cytophagales</taxon>
        <taxon>Cesiribacteraceae</taxon>
        <taxon>Cesiribacter</taxon>
    </lineage>
</organism>
<dbReference type="eggNOG" id="COG1196">
    <property type="taxonomic scope" value="Bacteria"/>
</dbReference>
<evidence type="ECO:0000313" key="4">
    <source>
        <dbReference type="Proteomes" id="UP000011910"/>
    </source>
</evidence>
<keyword evidence="4" id="KW-1185">Reference proteome</keyword>
<proteinExistence type="predicted"/>
<dbReference type="EMBL" id="AODQ01000072">
    <property type="protein sequence ID" value="EMR02121.1"/>
    <property type="molecule type" value="Genomic_DNA"/>
</dbReference>
<accession>M7N4G7</accession>
<dbReference type="Gene3D" id="1.10.287.1490">
    <property type="match status" value="1"/>
</dbReference>
<keyword evidence="1" id="KW-0175">Coiled coil</keyword>
<dbReference type="Proteomes" id="UP000011910">
    <property type="component" value="Unassembled WGS sequence"/>
</dbReference>
<name>M7N4G7_9BACT</name>
<reference evidence="3 4" key="1">
    <citation type="journal article" date="2013" name="Genome Announc.">
        <title>Draft Genome Sequence of Cesiribacter andamanensis Strain AMV16T, Isolated from a Soil Sample from a Mud Volcano in the Andaman Islands, India.</title>
        <authorList>
            <person name="Shivaji S."/>
            <person name="Ara S."/>
            <person name="Begum Z."/>
            <person name="Srinivas T.N."/>
            <person name="Singh A."/>
            <person name="Kumar Pinnaka A."/>
        </authorList>
    </citation>
    <scope>NUCLEOTIDE SEQUENCE [LARGE SCALE GENOMIC DNA]</scope>
    <source>
        <strain evidence="3 4">AMV16</strain>
    </source>
</reference>
<dbReference type="RefSeq" id="WP_009196120.1">
    <property type="nucleotide sequence ID" value="NZ_AODQ01000072.1"/>
</dbReference>
<evidence type="ECO:0000313" key="3">
    <source>
        <dbReference type="EMBL" id="EMR02121.1"/>
    </source>
</evidence>
<keyword evidence="2" id="KW-0472">Membrane</keyword>
<sequence length="306" mass="34717">MAENTSKSSGKNTKTLIIAIIALLLIINGVVYYMDYREKQEMKAEIASKDTELADTYRRLDEMSTELDKRIAEIESLGGNVEELERAKAELEAEKQQLQRSGEIARRRLNEVNAKVKGYEELLRDKDAEIGRLRSLSDSLYAENTTLKTTQNKLSDSVRSINQNRQELTKKVEIASRLKAENIKVAAVNKRGKEREGEFRDGQIDKLKVTFNLADNPVAPIQSKAIMLRVIDPNGNVLFDVATGSGTMMIGGREEFYTGQQEILFDNTRQQLTFTYDKGSDYDEGVYNVELYADGYMIGQEKFRVK</sequence>
<feature type="coiled-coil region" evidence="1">
    <location>
        <begin position="67"/>
        <end position="129"/>
    </location>
</feature>
<feature type="transmembrane region" description="Helical" evidence="2">
    <location>
        <begin position="15"/>
        <end position="34"/>
    </location>
</feature>
<evidence type="ECO:0000256" key="2">
    <source>
        <dbReference type="SAM" id="Phobius"/>
    </source>
</evidence>